<dbReference type="InterPro" id="IPR059000">
    <property type="entry name" value="ATPase_P-type_domA"/>
</dbReference>
<dbReference type="GO" id="GO:0030007">
    <property type="term" value="P:intracellular potassium ion homeostasis"/>
    <property type="evidence" value="ECO:0007669"/>
    <property type="project" value="TreeGrafter"/>
</dbReference>
<dbReference type="InterPro" id="IPR023214">
    <property type="entry name" value="HAD_sf"/>
</dbReference>
<dbReference type="InterPro" id="IPR006068">
    <property type="entry name" value="ATPase_P-typ_cation-transptr_C"/>
</dbReference>
<feature type="transmembrane region" description="Helical" evidence="9">
    <location>
        <begin position="408"/>
        <end position="433"/>
    </location>
</feature>
<feature type="transmembrane region" description="Helical" evidence="9">
    <location>
        <begin position="890"/>
        <end position="912"/>
    </location>
</feature>
<dbReference type="Pfam" id="PF00122">
    <property type="entry name" value="E1-E2_ATPase"/>
    <property type="match status" value="1"/>
</dbReference>
<gene>
    <name evidence="11" type="ORF">WICANDRAFT_33466</name>
</gene>
<keyword evidence="2" id="KW-1003">Cell membrane</keyword>
<dbReference type="GO" id="GO:0016887">
    <property type="term" value="F:ATP hydrolysis activity"/>
    <property type="evidence" value="ECO:0007669"/>
    <property type="project" value="InterPro"/>
</dbReference>
<dbReference type="SMART" id="SM00831">
    <property type="entry name" value="Cation_ATPase_N"/>
    <property type="match status" value="1"/>
</dbReference>
<dbReference type="InterPro" id="IPR008250">
    <property type="entry name" value="ATPase_P-typ_transduc_dom_A_sf"/>
</dbReference>
<feature type="transmembrane region" description="Helical" evidence="9">
    <location>
        <begin position="1067"/>
        <end position="1083"/>
    </location>
</feature>
<dbReference type="NCBIfam" id="TIGR01494">
    <property type="entry name" value="ATPase_P-type"/>
    <property type="match status" value="2"/>
</dbReference>
<organism evidence="11 12">
    <name type="scientific">Wickerhamomyces anomalus (strain ATCC 58044 / CBS 1984 / NCYC 433 / NRRL Y-366-8)</name>
    <name type="common">Yeast</name>
    <name type="synonym">Hansenula anomala</name>
    <dbReference type="NCBI Taxonomy" id="683960"/>
    <lineage>
        <taxon>Eukaryota</taxon>
        <taxon>Fungi</taxon>
        <taxon>Dikarya</taxon>
        <taxon>Ascomycota</taxon>
        <taxon>Saccharomycotina</taxon>
        <taxon>Saccharomycetes</taxon>
        <taxon>Phaffomycetales</taxon>
        <taxon>Wickerhamomycetaceae</taxon>
        <taxon>Wickerhamomyces</taxon>
    </lineage>
</organism>
<evidence type="ECO:0000256" key="4">
    <source>
        <dbReference type="ARBA" id="ARBA00022741"/>
    </source>
</evidence>
<feature type="transmembrane region" description="Helical" evidence="9">
    <location>
        <begin position="1034"/>
        <end position="1055"/>
    </location>
</feature>
<dbReference type="Gene3D" id="3.40.1110.10">
    <property type="entry name" value="Calcium-transporting ATPase, cytoplasmic domain N"/>
    <property type="match status" value="1"/>
</dbReference>
<accession>A0A1E3NZ82</accession>
<keyword evidence="12" id="KW-1185">Reference proteome</keyword>
<sequence>MAEKDNSTLQKWDTDISTELDLEAGPTSPTNNNIRFATDVDIRGRPATRGNRRPSFHHRLSASSIETSLSRNKVEPNVALPPIFKTVSYKIDDVTENSKKKQDKIETSAQNLKDTTWHVKTVEEVANSLSTDPFNGLTTSQFESNLKIFGYNVHSPPKTNWTKKLFMYFFGGFGSLLLTGGILCCIAWKPLGNPNPAVANLALGVVLFIVFFLQAFFNFWQDFTSSRVMNSINGMLPNDSNVTRNGLKTIEEVKNLVPGDLLFIANGDRLPADVRFVNIEGNDFAFDRSILTGESKPIVATTERDVNGSNFLESPCIGLQGTYCVGGSGYCIVIATGDSTVFGQIAKLSSEPKSGLSPLQKEIFRFVLLTVSIIVTLIVIICIIWGAWLKKSYPNWISTSTLIVDLVSVAVAFIPEGLPIALTTCLIITAGAMKKNKILCKSLSVVETLGSVSTICSDKTGTLTKNKMFVTSYSIGLESMTDAELDEKKSLLSAGQKQMALISKLCNSATFNPTTLNKPIKERLINGNATDQAILRFGEELDPNHDLSKEWIQKAEVSFNSKNKFMIRLFKETQDTESNHYSLLIKGAPDILLKNCLYYMNQSGETEQLDNDSIQKIQNIQQKWAMNGQRVVLLAYKPIHIASFSNIDFNSKLMNDQLIEESTKGLVLAGLVGITDPPKDDIAEVVETLKHAGIKFCMVTGDFELTAVAIAKMCGIVSENAHIQNVDNLDVNYPVADPSKTKLCDRIETKGAISISGPSLEFLNENQWEHLTTFEEIVFARTTPEQKLRIVEQFQKRSHIVGMTGDGVNDAPSLRQADIGIAMAEGSDIAKEASDLVLLESFASMVTALKYGRLVFENLKKTVVYLLPAGTYGELWPVLLNVIFGLPQILSSFCMIIICCLTDCAGAITLAYEAPEKNLLEKKPRSVTGNRLVNLNLLLHSYFTIGTYYCFVSSLVAFLYFKSKGVPFNVLSLSYGEFPPEYSSKRISELTNVASSIYFITLVIMQFFNLFATRTRYLSIFQQKPIMDKNTSNYAILIAICFALGVTFFFNYIPWFQNVLNTAHVPVKYYFIAFGFGMVVLIYDELRKTIVRKYPNCVLARLAW</sequence>
<dbReference type="InterPro" id="IPR001757">
    <property type="entry name" value="P_typ_ATPase"/>
</dbReference>
<dbReference type="GO" id="GO:0005886">
    <property type="term" value="C:plasma membrane"/>
    <property type="evidence" value="ECO:0007669"/>
    <property type="project" value="UniProtKB-SubCell"/>
</dbReference>
<evidence type="ECO:0000256" key="6">
    <source>
        <dbReference type="ARBA" id="ARBA00022967"/>
    </source>
</evidence>
<dbReference type="Gene3D" id="1.20.1110.10">
    <property type="entry name" value="Calcium-transporting ATPase, transmembrane domain"/>
    <property type="match status" value="1"/>
</dbReference>
<dbReference type="PANTHER" id="PTHR43294">
    <property type="entry name" value="SODIUM/POTASSIUM-TRANSPORTING ATPASE SUBUNIT ALPHA"/>
    <property type="match status" value="1"/>
</dbReference>
<dbReference type="SUPFAM" id="SSF81660">
    <property type="entry name" value="Metal cation-transporting ATPase, ATP-binding domain N"/>
    <property type="match status" value="1"/>
</dbReference>
<dbReference type="InterPro" id="IPR004014">
    <property type="entry name" value="ATPase_P-typ_cation-transptr_N"/>
</dbReference>
<dbReference type="SFLD" id="SFLDF00027">
    <property type="entry name" value="p-type_atpase"/>
    <property type="match status" value="1"/>
</dbReference>
<keyword evidence="8 9" id="KW-0472">Membrane</keyword>
<proteinExistence type="predicted"/>
<feature type="transmembrane region" description="Helical" evidence="9">
    <location>
        <begin position="863"/>
        <end position="884"/>
    </location>
</feature>
<dbReference type="EMBL" id="KV454212">
    <property type="protein sequence ID" value="ODQ58499.1"/>
    <property type="molecule type" value="Genomic_DNA"/>
</dbReference>
<dbReference type="SUPFAM" id="SSF81653">
    <property type="entry name" value="Calcium ATPase, transduction domain A"/>
    <property type="match status" value="1"/>
</dbReference>
<feature type="transmembrane region" description="Helical" evidence="9">
    <location>
        <begin position="165"/>
        <end position="191"/>
    </location>
</feature>
<dbReference type="Pfam" id="PF13246">
    <property type="entry name" value="Cation_ATPase"/>
    <property type="match status" value="1"/>
</dbReference>
<feature type="domain" description="Cation-transporting P-type ATPase N-terminal" evidence="10">
    <location>
        <begin position="116"/>
        <end position="189"/>
    </location>
</feature>
<dbReference type="GO" id="GO:0005524">
    <property type="term" value="F:ATP binding"/>
    <property type="evidence" value="ECO:0007669"/>
    <property type="project" value="UniProtKB-KW"/>
</dbReference>
<evidence type="ECO:0000256" key="8">
    <source>
        <dbReference type="ARBA" id="ARBA00023136"/>
    </source>
</evidence>
<evidence type="ECO:0000259" key="10">
    <source>
        <dbReference type="SMART" id="SM00831"/>
    </source>
</evidence>
<evidence type="ECO:0000313" key="12">
    <source>
        <dbReference type="Proteomes" id="UP000094112"/>
    </source>
</evidence>
<dbReference type="GO" id="GO:1990573">
    <property type="term" value="P:potassium ion import across plasma membrane"/>
    <property type="evidence" value="ECO:0007669"/>
    <property type="project" value="TreeGrafter"/>
</dbReference>
<comment type="subcellular location">
    <subcellularLocation>
        <location evidence="1">Cell membrane</location>
        <topology evidence="1">Multi-pass membrane protein</topology>
    </subcellularLocation>
</comment>
<evidence type="ECO:0000256" key="1">
    <source>
        <dbReference type="ARBA" id="ARBA00004651"/>
    </source>
</evidence>
<dbReference type="InterPro" id="IPR018303">
    <property type="entry name" value="ATPase_P-typ_P_site"/>
</dbReference>
<protein>
    <recommendedName>
        <fullName evidence="10">Cation-transporting P-type ATPase N-terminal domain-containing protein</fullName>
    </recommendedName>
</protein>
<dbReference type="STRING" id="683960.A0A1E3NZ82"/>
<feature type="transmembrane region" description="Helical" evidence="9">
    <location>
        <begin position="197"/>
        <end position="220"/>
    </location>
</feature>
<dbReference type="SUPFAM" id="SSF56784">
    <property type="entry name" value="HAD-like"/>
    <property type="match status" value="1"/>
</dbReference>
<dbReference type="InterPro" id="IPR023298">
    <property type="entry name" value="ATPase_P-typ_TM_dom_sf"/>
</dbReference>
<keyword evidence="7 9" id="KW-1133">Transmembrane helix</keyword>
<dbReference type="RefSeq" id="XP_019037706.1">
    <property type="nucleotide sequence ID" value="XM_019182073.1"/>
</dbReference>
<dbReference type="GO" id="GO:0005391">
    <property type="term" value="F:P-type sodium:potassium-exchanging transporter activity"/>
    <property type="evidence" value="ECO:0007669"/>
    <property type="project" value="TreeGrafter"/>
</dbReference>
<evidence type="ECO:0000313" key="11">
    <source>
        <dbReference type="EMBL" id="ODQ58499.1"/>
    </source>
</evidence>
<dbReference type="InterPro" id="IPR023299">
    <property type="entry name" value="ATPase_P-typ_cyto_dom_N"/>
</dbReference>
<feature type="transmembrane region" description="Helical" evidence="9">
    <location>
        <begin position="993"/>
        <end position="1013"/>
    </location>
</feature>
<evidence type="ECO:0000256" key="5">
    <source>
        <dbReference type="ARBA" id="ARBA00022840"/>
    </source>
</evidence>
<dbReference type="InterPro" id="IPR050510">
    <property type="entry name" value="Cation_transp_ATPase_P-type"/>
</dbReference>
<dbReference type="GO" id="GO:0006883">
    <property type="term" value="P:intracellular sodium ion homeostasis"/>
    <property type="evidence" value="ECO:0007669"/>
    <property type="project" value="TreeGrafter"/>
</dbReference>
<evidence type="ECO:0000256" key="9">
    <source>
        <dbReference type="SAM" id="Phobius"/>
    </source>
</evidence>
<dbReference type="PRINTS" id="PR00121">
    <property type="entry name" value="NAKATPASE"/>
</dbReference>
<keyword evidence="4" id="KW-0547">Nucleotide-binding</keyword>
<dbReference type="InterPro" id="IPR044492">
    <property type="entry name" value="P_typ_ATPase_HD_dom"/>
</dbReference>
<dbReference type="SFLD" id="SFLDG00002">
    <property type="entry name" value="C1.7:_P-type_atpase_like"/>
    <property type="match status" value="1"/>
</dbReference>
<evidence type="ECO:0000256" key="7">
    <source>
        <dbReference type="ARBA" id="ARBA00022989"/>
    </source>
</evidence>
<dbReference type="SFLD" id="SFLDS00003">
    <property type="entry name" value="Haloacid_Dehalogenase"/>
    <property type="match status" value="1"/>
</dbReference>
<dbReference type="GO" id="GO:1902600">
    <property type="term" value="P:proton transmembrane transport"/>
    <property type="evidence" value="ECO:0007669"/>
    <property type="project" value="TreeGrafter"/>
</dbReference>
<dbReference type="AlphaFoldDB" id="A0A1E3NZ82"/>
<dbReference type="Proteomes" id="UP000094112">
    <property type="component" value="Unassembled WGS sequence"/>
</dbReference>
<keyword evidence="5" id="KW-0067">ATP-binding</keyword>
<feature type="transmembrane region" description="Helical" evidence="9">
    <location>
        <begin position="363"/>
        <end position="388"/>
    </location>
</feature>
<feature type="transmembrane region" description="Helical" evidence="9">
    <location>
        <begin position="933"/>
        <end position="961"/>
    </location>
</feature>
<evidence type="ECO:0000256" key="2">
    <source>
        <dbReference type="ARBA" id="ARBA00022475"/>
    </source>
</evidence>
<dbReference type="GeneID" id="30199319"/>
<keyword evidence="3 9" id="KW-0812">Transmembrane</keyword>
<dbReference type="Gene3D" id="2.70.150.10">
    <property type="entry name" value="Calcium-transporting ATPase, cytoplasmic transduction domain A"/>
    <property type="match status" value="1"/>
</dbReference>
<evidence type="ECO:0000256" key="3">
    <source>
        <dbReference type="ARBA" id="ARBA00022692"/>
    </source>
</evidence>
<dbReference type="Pfam" id="PF00689">
    <property type="entry name" value="Cation_ATPase_C"/>
    <property type="match status" value="1"/>
</dbReference>
<reference evidence="11 12" key="1">
    <citation type="journal article" date="2016" name="Proc. Natl. Acad. Sci. U.S.A.">
        <title>Comparative genomics of biotechnologically important yeasts.</title>
        <authorList>
            <person name="Riley R."/>
            <person name="Haridas S."/>
            <person name="Wolfe K.H."/>
            <person name="Lopes M.R."/>
            <person name="Hittinger C.T."/>
            <person name="Goeker M."/>
            <person name="Salamov A.A."/>
            <person name="Wisecaver J.H."/>
            <person name="Long T.M."/>
            <person name="Calvey C.H."/>
            <person name="Aerts A.L."/>
            <person name="Barry K.W."/>
            <person name="Choi C."/>
            <person name="Clum A."/>
            <person name="Coughlan A.Y."/>
            <person name="Deshpande S."/>
            <person name="Douglass A.P."/>
            <person name="Hanson S.J."/>
            <person name="Klenk H.-P."/>
            <person name="LaButti K.M."/>
            <person name="Lapidus A."/>
            <person name="Lindquist E.A."/>
            <person name="Lipzen A.M."/>
            <person name="Meier-Kolthoff J.P."/>
            <person name="Ohm R.A."/>
            <person name="Otillar R.P."/>
            <person name="Pangilinan J.L."/>
            <person name="Peng Y."/>
            <person name="Rokas A."/>
            <person name="Rosa C.A."/>
            <person name="Scheuner C."/>
            <person name="Sibirny A.A."/>
            <person name="Slot J.C."/>
            <person name="Stielow J.B."/>
            <person name="Sun H."/>
            <person name="Kurtzman C.P."/>
            <person name="Blackwell M."/>
            <person name="Grigoriev I.V."/>
            <person name="Jeffries T.W."/>
        </authorList>
    </citation>
    <scope>NUCLEOTIDE SEQUENCE [LARGE SCALE GENOMIC DNA]</scope>
    <source>
        <strain evidence="12">ATCC 58044 / CBS 1984 / NCYC 433 / NRRL Y-366-8</strain>
    </source>
</reference>
<dbReference type="SUPFAM" id="SSF81665">
    <property type="entry name" value="Calcium ATPase, transmembrane domain M"/>
    <property type="match status" value="1"/>
</dbReference>
<dbReference type="PROSITE" id="PS00154">
    <property type="entry name" value="ATPASE_E1_E2"/>
    <property type="match status" value="1"/>
</dbReference>
<keyword evidence="6" id="KW-1278">Translocase</keyword>
<dbReference type="PANTHER" id="PTHR43294:SF21">
    <property type="entry name" value="CATION TRANSPORTING ATPASE"/>
    <property type="match status" value="1"/>
</dbReference>
<dbReference type="InterPro" id="IPR036412">
    <property type="entry name" value="HAD-like_sf"/>
</dbReference>
<dbReference type="Pfam" id="PF00690">
    <property type="entry name" value="Cation_ATPase_N"/>
    <property type="match status" value="1"/>
</dbReference>
<dbReference type="GO" id="GO:0036376">
    <property type="term" value="P:sodium ion export across plasma membrane"/>
    <property type="evidence" value="ECO:0007669"/>
    <property type="project" value="TreeGrafter"/>
</dbReference>
<dbReference type="PRINTS" id="PR00119">
    <property type="entry name" value="CATATPASE"/>
</dbReference>
<name>A0A1E3NZ82_WICAA</name>
<dbReference type="OrthoDB" id="158672at2759"/>
<dbReference type="Gene3D" id="3.40.50.1000">
    <property type="entry name" value="HAD superfamily/HAD-like"/>
    <property type="match status" value="1"/>
</dbReference>